<reference evidence="3" key="2">
    <citation type="submission" date="2021-03" db="UniProtKB">
        <authorList>
            <consortium name="EnsemblPlants"/>
        </authorList>
    </citation>
    <scope>IDENTIFICATION</scope>
</reference>
<feature type="compositionally biased region" description="Low complexity" evidence="1">
    <location>
        <begin position="30"/>
        <end position="78"/>
    </location>
</feature>
<feature type="region of interest" description="Disordered" evidence="1">
    <location>
        <begin position="26"/>
        <end position="118"/>
    </location>
</feature>
<reference evidence="3" key="1">
    <citation type="journal article" date="2017" name="Nature">
        <title>The genome of Chenopodium quinoa.</title>
        <authorList>
            <person name="Jarvis D.E."/>
            <person name="Ho Y.S."/>
            <person name="Lightfoot D.J."/>
            <person name="Schmoeckel S.M."/>
            <person name="Li B."/>
            <person name="Borm T.J.A."/>
            <person name="Ohyanagi H."/>
            <person name="Mineta K."/>
            <person name="Michell C.T."/>
            <person name="Saber N."/>
            <person name="Kharbatia N.M."/>
            <person name="Rupper R.R."/>
            <person name="Sharp A.R."/>
            <person name="Dally N."/>
            <person name="Boughton B.A."/>
            <person name="Woo Y.H."/>
            <person name="Gao G."/>
            <person name="Schijlen E.G.W.M."/>
            <person name="Guo X."/>
            <person name="Momin A.A."/>
            <person name="Negrao S."/>
            <person name="Al-Babili S."/>
            <person name="Gehring C."/>
            <person name="Roessner U."/>
            <person name="Jung C."/>
            <person name="Murphy K."/>
            <person name="Arold S.T."/>
            <person name="Gojobori T."/>
            <person name="van der Linden C.G."/>
            <person name="van Loo E.N."/>
            <person name="Jellen E.N."/>
            <person name="Maughan P.J."/>
            <person name="Tester M."/>
        </authorList>
    </citation>
    <scope>NUCLEOTIDE SEQUENCE [LARGE SCALE GENOMIC DNA]</scope>
    <source>
        <strain evidence="3">cv. PI 614886</strain>
    </source>
</reference>
<evidence type="ECO:0000313" key="3">
    <source>
        <dbReference type="EnsemblPlants" id="AUR62002452-RA:cds"/>
    </source>
</evidence>
<feature type="signal peptide" evidence="2">
    <location>
        <begin position="1"/>
        <end position="22"/>
    </location>
</feature>
<dbReference type="Proteomes" id="UP000596660">
    <property type="component" value="Unplaced"/>
</dbReference>
<organism evidence="3 4">
    <name type="scientific">Chenopodium quinoa</name>
    <name type="common">Quinoa</name>
    <dbReference type="NCBI Taxonomy" id="63459"/>
    <lineage>
        <taxon>Eukaryota</taxon>
        <taxon>Viridiplantae</taxon>
        <taxon>Streptophyta</taxon>
        <taxon>Embryophyta</taxon>
        <taxon>Tracheophyta</taxon>
        <taxon>Spermatophyta</taxon>
        <taxon>Magnoliopsida</taxon>
        <taxon>eudicotyledons</taxon>
        <taxon>Gunneridae</taxon>
        <taxon>Pentapetalae</taxon>
        <taxon>Caryophyllales</taxon>
        <taxon>Chenopodiaceae</taxon>
        <taxon>Chenopodioideae</taxon>
        <taxon>Atripliceae</taxon>
        <taxon>Chenopodium</taxon>
    </lineage>
</organism>
<feature type="compositionally biased region" description="Pro residues" evidence="1">
    <location>
        <begin position="79"/>
        <end position="97"/>
    </location>
</feature>
<dbReference type="Gramene" id="AUR62002452-RA">
    <property type="protein sequence ID" value="AUR62002452-RA:cds"/>
    <property type="gene ID" value="AUR62002452"/>
</dbReference>
<feature type="chain" id="PRO_5030597417" description="Root cap" evidence="2">
    <location>
        <begin position="23"/>
        <end position="413"/>
    </location>
</feature>
<dbReference type="PANTHER" id="PTHR31656">
    <property type="entry name" value="ROOT CAP DOMAIN-CONTAINING PROTEIN"/>
    <property type="match status" value="1"/>
</dbReference>
<evidence type="ECO:0000256" key="2">
    <source>
        <dbReference type="SAM" id="SignalP"/>
    </source>
</evidence>
<evidence type="ECO:0000256" key="1">
    <source>
        <dbReference type="SAM" id="MobiDB-lite"/>
    </source>
</evidence>
<accession>A0A803KTU4</accession>
<name>A0A803KTU4_CHEQI</name>
<dbReference type="Pfam" id="PF06830">
    <property type="entry name" value="Root_cap"/>
    <property type="match status" value="1"/>
</dbReference>
<keyword evidence="4" id="KW-1185">Reference proteome</keyword>
<sequence>MAPSKMFYLGCLVLVLAIAVEAASTPPGIAKNPSRASSSSAASSAAEGSSSSGGSPQNSHHSSSSHNSSSTPSNYYPTPSTPSPKPSTPTKPSPSTPNTPTTPSTPSSPPTSNVDSRKRAKCRNKNYGQCYNQVHVCPANCPTSCQVDCVTCKPVCNCDYPGAVCQDPRFIGGDGITFYFHGKKDQQFCLVSDPNLHINAHFIGKRNENMGRDFTWVQSIGILFDNHRLFLGARKTSTWDDANDRLSLAFDGEPIFLEETLGSQWSSTSMPQVTITRASETNDIVVEIQGKLKITAKVVPITDEESRVHNYGITNEDRFAHLDLGFKFYSLTGKVDGVLGKTYRDDYVSRVNMRASMPVMGGEREFASSSIFATDCLASRFVGSQEETSLETMDLASMNCASGMNGRGVVCKR</sequence>
<evidence type="ECO:0000313" key="4">
    <source>
        <dbReference type="Proteomes" id="UP000596660"/>
    </source>
</evidence>
<dbReference type="InterPro" id="IPR009646">
    <property type="entry name" value="Root_cap"/>
</dbReference>
<evidence type="ECO:0008006" key="5">
    <source>
        <dbReference type="Google" id="ProtNLM"/>
    </source>
</evidence>
<dbReference type="OMA" id="KEFTECY"/>
<protein>
    <recommendedName>
        <fullName evidence="5">Root cap</fullName>
    </recommendedName>
</protein>
<feature type="compositionally biased region" description="Low complexity" evidence="1">
    <location>
        <begin position="98"/>
        <end position="113"/>
    </location>
</feature>
<dbReference type="EnsemblPlants" id="AUR62002452-RA">
    <property type="protein sequence ID" value="AUR62002452-RA:cds"/>
    <property type="gene ID" value="AUR62002452"/>
</dbReference>
<proteinExistence type="predicted"/>
<dbReference type="AlphaFoldDB" id="A0A803KTU4"/>
<keyword evidence="2" id="KW-0732">Signal</keyword>